<proteinExistence type="inferred from homology"/>
<dbReference type="InterPro" id="IPR001254">
    <property type="entry name" value="Trypsin_dom"/>
</dbReference>
<reference evidence="9 10" key="1">
    <citation type="submission" date="2014-01" db="EMBL/GenBank/DDBJ databases">
        <title>Roseivivax halodurans JCM 10272 Genome Sequencing.</title>
        <authorList>
            <person name="Lai Q."/>
            <person name="Li G."/>
            <person name="Shao Z."/>
        </authorList>
    </citation>
    <scope>NUCLEOTIDE SEQUENCE [LARGE SCALE GENOMIC DNA]</scope>
    <source>
        <strain evidence="9 10">JCM 10272</strain>
    </source>
</reference>
<feature type="domain" description="Peptidase S1" evidence="8">
    <location>
        <begin position="11"/>
        <end position="266"/>
    </location>
</feature>
<dbReference type="PROSITE" id="PS00134">
    <property type="entry name" value="TRYPSIN_HIS"/>
    <property type="match status" value="1"/>
</dbReference>
<dbReference type="InterPro" id="IPR043504">
    <property type="entry name" value="Peptidase_S1_PA_chymotrypsin"/>
</dbReference>
<keyword evidence="3 6" id="KW-0732">Signal</keyword>
<comment type="similarity">
    <text evidence="1 6">Belongs to the peptidase S1B family.</text>
</comment>
<keyword evidence="5 6" id="KW-0720">Serine protease</keyword>
<name>X7EI96_9RHOB</name>
<organism evidence="9 10">
    <name type="scientific">Roseivivax halodurans JCM 10272</name>
    <dbReference type="NCBI Taxonomy" id="1449350"/>
    <lineage>
        <taxon>Bacteria</taxon>
        <taxon>Pseudomonadati</taxon>
        <taxon>Pseudomonadota</taxon>
        <taxon>Alphaproteobacteria</taxon>
        <taxon>Rhodobacterales</taxon>
        <taxon>Roseobacteraceae</taxon>
        <taxon>Roseivivax</taxon>
    </lineage>
</organism>
<dbReference type="Pfam" id="PF13365">
    <property type="entry name" value="Trypsin_2"/>
    <property type="match status" value="1"/>
</dbReference>
<evidence type="ECO:0000313" key="9">
    <source>
        <dbReference type="EMBL" id="ETX15829.1"/>
    </source>
</evidence>
<dbReference type="RefSeq" id="WP_341871942.1">
    <property type="nucleotide sequence ID" value="NZ_JALZ01000003.1"/>
</dbReference>
<dbReference type="STRING" id="1449350.OCH239_11635"/>
<evidence type="ECO:0000256" key="6">
    <source>
        <dbReference type="RuleBase" id="RU004296"/>
    </source>
</evidence>
<dbReference type="EC" id="3.4.21.-" evidence="6"/>
<evidence type="ECO:0000256" key="1">
    <source>
        <dbReference type="ARBA" id="ARBA00008764"/>
    </source>
</evidence>
<dbReference type="AlphaFoldDB" id="X7EI96"/>
<dbReference type="InterPro" id="IPR009003">
    <property type="entry name" value="Peptidase_S1_PA"/>
</dbReference>
<feature type="chain" id="PRO_5006994488" description="Serine protease" evidence="6">
    <location>
        <begin position="21"/>
        <end position="266"/>
    </location>
</feature>
<dbReference type="SMART" id="SM00020">
    <property type="entry name" value="Tryp_SPc"/>
    <property type="match status" value="1"/>
</dbReference>
<dbReference type="PANTHER" id="PTHR15462">
    <property type="entry name" value="SERINE PROTEASE"/>
    <property type="match status" value="1"/>
</dbReference>
<dbReference type="Gene3D" id="2.40.10.10">
    <property type="entry name" value="Trypsin-like serine proteases"/>
    <property type="match status" value="2"/>
</dbReference>
<evidence type="ECO:0000256" key="5">
    <source>
        <dbReference type="ARBA" id="ARBA00022825"/>
    </source>
</evidence>
<gene>
    <name evidence="9" type="ORF">OCH239_11635</name>
</gene>
<dbReference type="InterPro" id="IPR050966">
    <property type="entry name" value="Glutamyl_endopeptidase"/>
</dbReference>
<evidence type="ECO:0000256" key="7">
    <source>
        <dbReference type="SAM" id="MobiDB-lite"/>
    </source>
</evidence>
<dbReference type="SUPFAM" id="SSF50494">
    <property type="entry name" value="Trypsin-like serine proteases"/>
    <property type="match status" value="1"/>
</dbReference>
<dbReference type="InterPro" id="IPR018114">
    <property type="entry name" value="TRYPSIN_HIS"/>
</dbReference>
<evidence type="ECO:0000256" key="4">
    <source>
        <dbReference type="ARBA" id="ARBA00022801"/>
    </source>
</evidence>
<accession>X7EI96</accession>
<keyword evidence="10" id="KW-1185">Reference proteome</keyword>
<protein>
    <recommendedName>
        <fullName evidence="6">Serine protease</fullName>
        <ecNumber evidence="6">3.4.21.-</ecNumber>
    </recommendedName>
</protein>
<dbReference type="Proteomes" id="UP000022447">
    <property type="component" value="Unassembled WGS sequence"/>
</dbReference>
<keyword evidence="4 6" id="KW-0378">Hydrolase</keyword>
<dbReference type="PANTHER" id="PTHR15462:SF8">
    <property type="entry name" value="SERINE PROTEASE"/>
    <property type="match status" value="1"/>
</dbReference>
<dbReference type="eggNOG" id="COG3591">
    <property type="taxonomic scope" value="Bacteria"/>
</dbReference>
<dbReference type="PRINTS" id="PR00839">
    <property type="entry name" value="V8PROTEASE"/>
</dbReference>
<feature type="region of interest" description="Disordered" evidence="7">
    <location>
        <begin position="240"/>
        <end position="266"/>
    </location>
</feature>
<keyword evidence="2 6" id="KW-0645">Protease</keyword>
<evidence type="ECO:0000313" key="10">
    <source>
        <dbReference type="Proteomes" id="UP000022447"/>
    </source>
</evidence>
<dbReference type="InterPro" id="IPR008256">
    <property type="entry name" value="Peptidase_S1B"/>
</dbReference>
<evidence type="ECO:0000259" key="8">
    <source>
        <dbReference type="PROSITE" id="PS50240"/>
    </source>
</evidence>
<comment type="caution">
    <text evidence="9">The sequence shown here is derived from an EMBL/GenBank/DDBJ whole genome shotgun (WGS) entry which is preliminary data.</text>
</comment>
<dbReference type="EMBL" id="JALZ01000003">
    <property type="protein sequence ID" value="ETX15829.1"/>
    <property type="molecule type" value="Genomic_DNA"/>
</dbReference>
<evidence type="ECO:0000256" key="3">
    <source>
        <dbReference type="ARBA" id="ARBA00022729"/>
    </source>
</evidence>
<evidence type="ECO:0000256" key="2">
    <source>
        <dbReference type="ARBA" id="ARBA00022670"/>
    </source>
</evidence>
<feature type="signal peptide" evidence="6">
    <location>
        <begin position="1"/>
        <end position="20"/>
    </location>
</feature>
<sequence>MRAVVAGVLLLVGAASGAMADTLLSLGSRQDGRNWDAVGRIEIADRSFCTGALIAPNLVLTAAHCLYDLGTGARVAPGDMQFRAGWRNGRAVAYRQVRRAVHLPDFVYGEPSGSGRVRHDVALLELDSPIDTGAAMPFRTDRRPRTGDEIGVVSYAYDRAEAPSVQERCRVISRQEGVLVMSCAVDFGSSGSPVFSFASGEARIVSVVAAKAQSEGRPVSLGIGLDGPVAALRAMLDAGRERPGAPDLTSVAAGTGRDSGATVVPR</sequence>
<dbReference type="PROSITE" id="PS50240">
    <property type="entry name" value="TRYPSIN_DOM"/>
    <property type="match status" value="1"/>
</dbReference>
<dbReference type="GO" id="GO:0006508">
    <property type="term" value="P:proteolysis"/>
    <property type="evidence" value="ECO:0007669"/>
    <property type="project" value="UniProtKB-KW"/>
</dbReference>
<dbReference type="GO" id="GO:0004252">
    <property type="term" value="F:serine-type endopeptidase activity"/>
    <property type="evidence" value="ECO:0007669"/>
    <property type="project" value="InterPro"/>
</dbReference>
<dbReference type="PATRIC" id="fig|1449350.3.peg.940"/>